<evidence type="ECO:0000256" key="1">
    <source>
        <dbReference type="ARBA" id="ARBA00007326"/>
    </source>
</evidence>
<dbReference type="GO" id="GO:0004190">
    <property type="term" value="F:aspartic-type endopeptidase activity"/>
    <property type="evidence" value="ECO:0007669"/>
    <property type="project" value="UniProtKB-KW"/>
</dbReference>
<evidence type="ECO:0000256" key="7">
    <source>
        <dbReference type="ARBA" id="ARBA00022801"/>
    </source>
</evidence>
<feature type="active site" evidence="11">
    <location>
        <position position="280"/>
    </location>
</feature>
<dbReference type="SUPFAM" id="SSF50630">
    <property type="entry name" value="Acid proteases"/>
    <property type="match status" value="1"/>
</dbReference>
<dbReference type="Proteomes" id="UP000591131">
    <property type="component" value="Unassembled WGS sequence"/>
</dbReference>
<feature type="domain" description="C3H1-type" evidence="14">
    <location>
        <begin position="780"/>
        <end position="807"/>
    </location>
</feature>
<dbReference type="InterPro" id="IPR033121">
    <property type="entry name" value="PEPTIDASE_A1"/>
</dbReference>
<dbReference type="SUPFAM" id="SSF90229">
    <property type="entry name" value="CCCH zinc finger"/>
    <property type="match status" value="1"/>
</dbReference>
<dbReference type="AlphaFoldDB" id="A0A7J6MQB1"/>
<evidence type="ECO:0000256" key="13">
    <source>
        <dbReference type="RuleBase" id="RU000454"/>
    </source>
</evidence>
<evidence type="ECO:0000313" key="16">
    <source>
        <dbReference type="EMBL" id="KAF4673131.1"/>
    </source>
</evidence>
<comment type="similarity">
    <text evidence="2 13">Belongs to the peptidase A1 family.</text>
</comment>
<evidence type="ECO:0000256" key="12">
    <source>
        <dbReference type="PROSITE-ProRule" id="PRU00723"/>
    </source>
</evidence>
<feature type="domain" description="C3H1-type" evidence="14">
    <location>
        <begin position="815"/>
        <end position="843"/>
    </location>
</feature>
<dbReference type="OrthoDB" id="771136at2759"/>
<dbReference type="PANTHER" id="PTHR47966:SF51">
    <property type="entry name" value="BETA-SITE APP-CLEAVING ENZYME, ISOFORM A-RELATED"/>
    <property type="match status" value="1"/>
</dbReference>
<sequence>MVSKKQTKAHESVNAGLQLVLKSGKYTIGWRSTMKAIRSGSAKLVLVSSNCPALRRSEIEYYAMLSKTGVHHYVGDNNALGTACRRFYRVSCMAILDAGDSDILTALEVSSGQDRRLADLVLVNPLGHLGLVVLSMATGEQDLRGSSHNKFASYVRVDQRSDGDEQRRPVKVRLSRQVSHAGVPCDSNSPMEIRGQIPIALSEFKVVYRRPKSDEFSNDANSVAGEVETAAVVSTSQALKGADPSRLSYILEPLINVANTQYFGPIQIGVPAQTVTVIFDTGSADVWVPRSRFDPSNSSTFEASKDTRKLTYGVGSIEGMLGSDRVCFGAVDNNPKSDMIEVPPTRTSAEALCIPHQHLVVSTLSEDLEGGLYDGVMGLGFPALGSTGTTALENILQHLGEPVMAFSLSEDPIAAATMGSSVAFGGLDASMFRAETLTWAPLVSHVYWAMETVIEVIEEKKSHKDDGNTVGVAAAAAAADSELVEGGDDIEPVPKRLLVQRQAIVLDTGTSYLMVPRPDFVKFLSALLPSDKLAKCSVLKPSNLVICPCDLRQHARRISVGQQQPPKQEGVPYYYCQDQVLVANRQFPVLPHDYFTGPGLDSKQCVLEVQMGHDTSPWVFGDTFMKKFYTVFDAGRSRIGLADRPHVPNHSASRMVINSPLLLPPEQDARGFRETELGALVALALVTLLFLMAATSNTIRRALSLGQRGRPVAGSDRAASGAGCWPFSMGKRRSRERSRVSAPERFDPRSLTAMTSFGLRAATHDSVPTTRTGTRLAAKLYRTKLCKYYPRGACTFGNACCFAHTADEVHEGLDLRKTKLCIAFMNGACRKGSQDCPFAHSHEELRHVHNPDATVHGGSDVISPTNQNITSEEHFCNIHIISLDQQQQEPGIVSRFIPSLHHLFEGVAVEDLLGKFKTNKKSAKAGRRASVPNIDQHIEGDGESRRRSSFAANNSYNYQNDSNDWLLATAIVNAAKENLKATNPDYEWSNARTVQAAQAAMAALRVLRMV</sequence>
<keyword evidence="10" id="KW-0687">Ribonucleoprotein</keyword>
<evidence type="ECO:0000256" key="8">
    <source>
        <dbReference type="ARBA" id="ARBA00022833"/>
    </source>
</evidence>
<dbReference type="InterPro" id="IPR000571">
    <property type="entry name" value="Znf_CCCH"/>
</dbReference>
<evidence type="ECO:0000256" key="4">
    <source>
        <dbReference type="ARBA" id="ARBA00022723"/>
    </source>
</evidence>
<evidence type="ECO:0000256" key="6">
    <source>
        <dbReference type="ARBA" id="ARBA00022771"/>
    </source>
</evidence>
<feature type="domain" description="Peptidase A1" evidence="15">
    <location>
        <begin position="262"/>
        <end position="642"/>
    </location>
</feature>
<dbReference type="Gene3D" id="4.10.1000.10">
    <property type="entry name" value="Zinc finger, CCCH-type"/>
    <property type="match status" value="2"/>
</dbReference>
<dbReference type="PRINTS" id="PR00792">
    <property type="entry name" value="PEPSIN"/>
</dbReference>
<dbReference type="Pfam" id="PF00026">
    <property type="entry name" value="Asp"/>
    <property type="match status" value="2"/>
</dbReference>
<dbReference type="InterPro" id="IPR021109">
    <property type="entry name" value="Peptidase_aspartic_dom_sf"/>
</dbReference>
<protein>
    <recommendedName>
        <fullName evidence="18">60S ribosomal protein L30</fullName>
    </recommendedName>
</protein>
<keyword evidence="9" id="KW-0689">Ribosomal protein</keyword>
<comment type="caution">
    <text evidence="16">The sequence shown here is derived from an EMBL/GenBank/DDBJ whole genome shotgun (WGS) entry which is preliminary data.</text>
</comment>
<dbReference type="SUPFAM" id="SSF55315">
    <property type="entry name" value="L30e-like"/>
    <property type="match status" value="1"/>
</dbReference>
<comment type="similarity">
    <text evidence="1">Belongs to the eukaryotic ribosomal protein eL30 family.</text>
</comment>
<dbReference type="PROSITE" id="PS51767">
    <property type="entry name" value="PEPTIDASE_A1"/>
    <property type="match status" value="1"/>
</dbReference>
<evidence type="ECO:0000259" key="15">
    <source>
        <dbReference type="PROSITE" id="PS51767"/>
    </source>
</evidence>
<dbReference type="EMBL" id="JAAPAO010000090">
    <property type="protein sequence ID" value="KAF4673131.1"/>
    <property type="molecule type" value="Genomic_DNA"/>
</dbReference>
<organism evidence="16 17">
    <name type="scientific">Perkinsus chesapeaki</name>
    <name type="common">Clam parasite</name>
    <name type="synonym">Perkinsus andrewsi</name>
    <dbReference type="NCBI Taxonomy" id="330153"/>
    <lineage>
        <taxon>Eukaryota</taxon>
        <taxon>Sar</taxon>
        <taxon>Alveolata</taxon>
        <taxon>Perkinsozoa</taxon>
        <taxon>Perkinsea</taxon>
        <taxon>Perkinsida</taxon>
        <taxon>Perkinsidae</taxon>
        <taxon>Perkinsus</taxon>
    </lineage>
</organism>
<dbReference type="GO" id="GO:0006508">
    <property type="term" value="P:proteolysis"/>
    <property type="evidence" value="ECO:0007669"/>
    <property type="project" value="UniProtKB-KW"/>
</dbReference>
<keyword evidence="17" id="KW-1185">Reference proteome</keyword>
<dbReference type="Gene3D" id="3.30.1330.30">
    <property type="match status" value="1"/>
</dbReference>
<dbReference type="InterPro" id="IPR001461">
    <property type="entry name" value="Aspartic_peptidase_A1"/>
</dbReference>
<dbReference type="Pfam" id="PF01248">
    <property type="entry name" value="Ribosomal_L7Ae"/>
    <property type="match status" value="1"/>
</dbReference>
<dbReference type="InterPro" id="IPR004038">
    <property type="entry name" value="Ribosomal_eL8/eL30/eS12/Gad45"/>
</dbReference>
<feature type="zinc finger region" description="C3H1-type" evidence="12">
    <location>
        <begin position="780"/>
        <end position="807"/>
    </location>
</feature>
<keyword evidence="4 12" id="KW-0479">Metal-binding</keyword>
<keyword evidence="6 12" id="KW-0863">Zinc-finger</keyword>
<dbReference type="PROSITE" id="PS50103">
    <property type="entry name" value="ZF_C3H1"/>
    <property type="match status" value="2"/>
</dbReference>
<keyword evidence="3 13" id="KW-0645">Protease</keyword>
<gene>
    <name evidence="16" type="ORF">FOL47_010977</name>
</gene>
<feature type="zinc finger region" description="C3H1-type" evidence="12">
    <location>
        <begin position="815"/>
        <end position="843"/>
    </location>
</feature>
<dbReference type="InterPro" id="IPR029064">
    <property type="entry name" value="Ribosomal_eL30-like_sf"/>
</dbReference>
<feature type="active site" evidence="11">
    <location>
        <position position="507"/>
    </location>
</feature>
<dbReference type="NCBIfam" id="NF002172">
    <property type="entry name" value="PRK01018.1"/>
    <property type="match status" value="1"/>
</dbReference>
<accession>A0A7J6MQB1</accession>
<dbReference type="GO" id="GO:0005840">
    <property type="term" value="C:ribosome"/>
    <property type="evidence" value="ECO:0007669"/>
    <property type="project" value="UniProtKB-KW"/>
</dbReference>
<dbReference type="GO" id="GO:0008270">
    <property type="term" value="F:zinc ion binding"/>
    <property type="evidence" value="ECO:0007669"/>
    <property type="project" value="UniProtKB-KW"/>
</dbReference>
<evidence type="ECO:0000256" key="2">
    <source>
        <dbReference type="ARBA" id="ARBA00007447"/>
    </source>
</evidence>
<evidence type="ECO:0000256" key="9">
    <source>
        <dbReference type="ARBA" id="ARBA00022980"/>
    </source>
</evidence>
<keyword evidence="8 12" id="KW-0862">Zinc</keyword>
<dbReference type="FunFam" id="3.30.1330.30:FF:000001">
    <property type="entry name" value="60S ribosomal protein L30"/>
    <property type="match status" value="1"/>
</dbReference>
<name>A0A7J6MQB1_PERCH</name>
<evidence type="ECO:0000259" key="14">
    <source>
        <dbReference type="PROSITE" id="PS50103"/>
    </source>
</evidence>
<dbReference type="Gene3D" id="2.40.70.10">
    <property type="entry name" value="Acid Proteases"/>
    <property type="match status" value="2"/>
</dbReference>
<dbReference type="InterPro" id="IPR001969">
    <property type="entry name" value="Aspartic_peptidase_AS"/>
</dbReference>
<dbReference type="Pfam" id="PF00642">
    <property type="entry name" value="zf-CCCH"/>
    <property type="match status" value="1"/>
</dbReference>
<evidence type="ECO:0000313" key="17">
    <source>
        <dbReference type="Proteomes" id="UP000591131"/>
    </source>
</evidence>
<proteinExistence type="inferred from homology"/>
<evidence type="ECO:0000256" key="3">
    <source>
        <dbReference type="ARBA" id="ARBA00022670"/>
    </source>
</evidence>
<evidence type="ECO:0008006" key="18">
    <source>
        <dbReference type="Google" id="ProtNLM"/>
    </source>
</evidence>
<keyword evidence="7 13" id="KW-0378">Hydrolase</keyword>
<dbReference type="PROSITE" id="PS00709">
    <property type="entry name" value="RIBOSOMAL_L30E_1"/>
    <property type="match status" value="1"/>
</dbReference>
<reference evidence="16 17" key="1">
    <citation type="submission" date="2020-04" db="EMBL/GenBank/DDBJ databases">
        <title>Perkinsus chesapeaki whole genome sequence.</title>
        <authorList>
            <person name="Bogema D.R."/>
        </authorList>
    </citation>
    <scope>NUCLEOTIDE SEQUENCE [LARGE SCALE GENOMIC DNA]</scope>
    <source>
        <strain evidence="16">ATCC PRA-425</strain>
    </source>
</reference>
<dbReference type="GO" id="GO:1990904">
    <property type="term" value="C:ribonucleoprotein complex"/>
    <property type="evidence" value="ECO:0007669"/>
    <property type="project" value="UniProtKB-KW"/>
</dbReference>
<evidence type="ECO:0000256" key="10">
    <source>
        <dbReference type="ARBA" id="ARBA00023274"/>
    </source>
</evidence>
<evidence type="ECO:0000256" key="11">
    <source>
        <dbReference type="PIRSR" id="PIRSR601461-1"/>
    </source>
</evidence>
<dbReference type="InterPro" id="IPR036855">
    <property type="entry name" value="Znf_CCCH_sf"/>
</dbReference>
<keyword evidence="5 13" id="KW-0064">Aspartyl protease</keyword>
<dbReference type="PROSITE" id="PS00141">
    <property type="entry name" value="ASP_PROTEASE"/>
    <property type="match status" value="1"/>
</dbReference>
<dbReference type="InterPro" id="IPR022991">
    <property type="entry name" value="Ribosomal_eL30_CS"/>
</dbReference>
<dbReference type="SMART" id="SM00356">
    <property type="entry name" value="ZnF_C3H1"/>
    <property type="match status" value="2"/>
</dbReference>
<evidence type="ECO:0000256" key="5">
    <source>
        <dbReference type="ARBA" id="ARBA00022750"/>
    </source>
</evidence>
<dbReference type="PANTHER" id="PTHR47966">
    <property type="entry name" value="BETA-SITE APP-CLEAVING ENZYME, ISOFORM A-RELATED"/>
    <property type="match status" value="1"/>
</dbReference>